<dbReference type="InterPro" id="IPR042342">
    <property type="entry name" value="TTC22"/>
</dbReference>
<dbReference type="PANTHER" id="PTHR16253:SF0">
    <property type="entry name" value="TETRATRICOPEPTIDE REPEAT PROTEIN 22"/>
    <property type="match status" value="1"/>
</dbReference>
<dbReference type="Proteomes" id="UP001164746">
    <property type="component" value="Chromosome 14"/>
</dbReference>
<gene>
    <name evidence="2" type="ORF">MAR_011292</name>
</gene>
<evidence type="ECO:0000313" key="3">
    <source>
        <dbReference type="Proteomes" id="UP001164746"/>
    </source>
</evidence>
<reference evidence="2" key="1">
    <citation type="submission" date="2022-11" db="EMBL/GenBank/DDBJ databases">
        <title>Centuries of genome instability and evolution in soft-shell clam transmissible cancer (bioRxiv).</title>
        <authorList>
            <person name="Hart S.F.M."/>
            <person name="Yonemitsu M.A."/>
            <person name="Giersch R.M."/>
            <person name="Beal B.F."/>
            <person name="Arriagada G."/>
            <person name="Davis B.W."/>
            <person name="Ostrander E.A."/>
            <person name="Goff S.P."/>
            <person name="Metzger M.J."/>
        </authorList>
    </citation>
    <scope>NUCLEOTIDE SEQUENCE</scope>
    <source>
        <strain evidence="2">MELC-2E11</strain>
        <tissue evidence="2">Siphon/mantle</tissue>
    </source>
</reference>
<evidence type="ECO:0000259" key="1">
    <source>
        <dbReference type="PROSITE" id="PS50104"/>
    </source>
</evidence>
<dbReference type="PROSITE" id="PS50104">
    <property type="entry name" value="TIR"/>
    <property type="match status" value="1"/>
</dbReference>
<dbReference type="InterPro" id="IPR000157">
    <property type="entry name" value="TIR_dom"/>
</dbReference>
<dbReference type="Gene3D" id="3.40.50.10140">
    <property type="entry name" value="Toll/interleukin-1 receptor homology (TIR) domain"/>
    <property type="match status" value="1"/>
</dbReference>
<dbReference type="SUPFAM" id="SSF52200">
    <property type="entry name" value="Toll/Interleukin receptor TIR domain"/>
    <property type="match status" value="1"/>
</dbReference>
<dbReference type="EMBL" id="CP111025">
    <property type="protein sequence ID" value="WAR25588.1"/>
    <property type="molecule type" value="Genomic_DNA"/>
</dbReference>
<feature type="domain" description="TIR" evidence="1">
    <location>
        <begin position="23"/>
        <end position="154"/>
    </location>
</feature>
<evidence type="ECO:0000313" key="2">
    <source>
        <dbReference type="EMBL" id="WAR25588.1"/>
    </source>
</evidence>
<organism evidence="2 3">
    <name type="scientific">Mya arenaria</name>
    <name type="common">Soft-shell clam</name>
    <dbReference type="NCBI Taxonomy" id="6604"/>
    <lineage>
        <taxon>Eukaryota</taxon>
        <taxon>Metazoa</taxon>
        <taxon>Spiralia</taxon>
        <taxon>Lophotrochozoa</taxon>
        <taxon>Mollusca</taxon>
        <taxon>Bivalvia</taxon>
        <taxon>Autobranchia</taxon>
        <taxon>Heteroconchia</taxon>
        <taxon>Euheterodonta</taxon>
        <taxon>Imparidentia</taxon>
        <taxon>Neoheterodontei</taxon>
        <taxon>Myida</taxon>
        <taxon>Myoidea</taxon>
        <taxon>Myidae</taxon>
        <taxon>Mya</taxon>
    </lineage>
</organism>
<dbReference type="PANTHER" id="PTHR16253">
    <property type="entry name" value="TETRATRICOPEPTIDE REPEAT PROTEIN 22"/>
    <property type="match status" value="1"/>
</dbReference>
<accession>A0ABY7FTQ3</accession>
<protein>
    <submittedName>
        <fullName evidence="2">TLR1-like protein</fullName>
    </submittedName>
</protein>
<keyword evidence="3" id="KW-1185">Reference proteome</keyword>
<dbReference type="SMART" id="SM00255">
    <property type="entry name" value="TIR"/>
    <property type="match status" value="1"/>
</dbReference>
<dbReference type="InterPro" id="IPR035897">
    <property type="entry name" value="Toll_tir_struct_dom_sf"/>
</dbReference>
<dbReference type="Pfam" id="PF13676">
    <property type="entry name" value="TIR_2"/>
    <property type="match status" value="1"/>
</dbReference>
<proteinExistence type="predicted"/>
<sequence>MASTGLSGGYEELRGAPDLPLNKDYHLFVCYTRENLNEVRIIVGNLEKEGYKCCYYERDFTAGQSVLENTDQAMNKSLHMLVILSEDLTTQPFAIHEIKEALHKRISDGYSIIPIRIEPCTVPECLKSITWIECADDDMHCMHKKIIDAVVRNDIASGLKYPNNGETQVFFLSSSGGFRSLSIPRFHLKIEPTSLLSNNIQLNMEDIEEIEAITFLARRCERNENLKDKLDPNLPIEEAIDVLFDNLLRSNIQTVERMVWPTRHYLKNGAQCLCMQIECG</sequence>
<name>A0ABY7FTQ3_MYAAR</name>